<dbReference type="HOGENOM" id="CLU_132019_0_0_0"/>
<dbReference type="Gene3D" id="3.40.30.10">
    <property type="entry name" value="Glutaredoxin"/>
    <property type="match status" value="1"/>
</dbReference>
<dbReference type="PROSITE" id="PS51352">
    <property type="entry name" value="THIOREDOXIN_2"/>
    <property type="match status" value="1"/>
</dbReference>
<organism evidence="2 3">
    <name type="scientific">Deinococcus peraridilitoris (strain DSM 19664 / LMG 22246 / CIP 109416 / KR-200)</name>
    <dbReference type="NCBI Taxonomy" id="937777"/>
    <lineage>
        <taxon>Bacteria</taxon>
        <taxon>Thermotogati</taxon>
        <taxon>Deinococcota</taxon>
        <taxon>Deinococci</taxon>
        <taxon>Deinococcales</taxon>
        <taxon>Deinococcaceae</taxon>
        <taxon>Deinococcus</taxon>
    </lineage>
</organism>
<keyword evidence="3" id="KW-1185">Reference proteome</keyword>
<reference evidence="3" key="1">
    <citation type="submission" date="2012-03" db="EMBL/GenBank/DDBJ databases">
        <title>Complete sequence of plasmid 1 of Deinococcus peraridilitoris DSM 19664.</title>
        <authorList>
            <person name="Lucas S."/>
            <person name="Copeland A."/>
            <person name="Lapidus A."/>
            <person name="Glavina del Rio T."/>
            <person name="Dalin E."/>
            <person name="Tice H."/>
            <person name="Bruce D."/>
            <person name="Goodwin L."/>
            <person name="Pitluck S."/>
            <person name="Peters L."/>
            <person name="Mikhailova N."/>
            <person name="Lu M."/>
            <person name="Kyrpides N."/>
            <person name="Mavromatis K."/>
            <person name="Ivanova N."/>
            <person name="Brettin T."/>
            <person name="Detter J.C."/>
            <person name="Han C."/>
            <person name="Larimer F."/>
            <person name="Land M."/>
            <person name="Hauser L."/>
            <person name="Markowitz V."/>
            <person name="Cheng J.-F."/>
            <person name="Hugenholtz P."/>
            <person name="Woyke T."/>
            <person name="Wu D."/>
            <person name="Pukall R."/>
            <person name="Steenblock K."/>
            <person name="Brambilla E."/>
            <person name="Klenk H.-P."/>
            <person name="Eisen J.A."/>
        </authorList>
    </citation>
    <scope>NUCLEOTIDE SEQUENCE [LARGE SCALE GENOMIC DNA]</scope>
    <source>
        <strain evidence="3">DSM 19664 / LMG 22246 / CIP 109416 / KR-200</strain>
        <plasmid evidence="3">Plasmid pDEIPE01</plasmid>
    </source>
</reference>
<evidence type="ECO:0000313" key="3">
    <source>
        <dbReference type="Proteomes" id="UP000010467"/>
    </source>
</evidence>
<dbReference type="GO" id="GO:0016209">
    <property type="term" value="F:antioxidant activity"/>
    <property type="evidence" value="ECO:0007669"/>
    <property type="project" value="InterPro"/>
</dbReference>
<name>L0A930_DEIPD</name>
<dbReference type="Pfam" id="PF00578">
    <property type="entry name" value="AhpC-TSA"/>
    <property type="match status" value="1"/>
</dbReference>
<geneLocation type="plasmid" evidence="2 3">
    <name>pDEIPE01</name>
</geneLocation>
<accession>L0A930</accession>
<dbReference type="EMBL" id="CP003383">
    <property type="protein sequence ID" value="AFZ69565.1"/>
    <property type="molecule type" value="Genomic_DNA"/>
</dbReference>
<protein>
    <submittedName>
        <fullName evidence="2">Peroxiredoxin</fullName>
    </submittedName>
</protein>
<dbReference type="KEGG" id="dpd:Deipe_4202"/>
<gene>
    <name evidence="2" type="ordered locus">Deipe_4202</name>
</gene>
<dbReference type="InterPro" id="IPR013766">
    <property type="entry name" value="Thioredoxin_domain"/>
</dbReference>
<dbReference type="GO" id="GO:0016491">
    <property type="term" value="F:oxidoreductase activity"/>
    <property type="evidence" value="ECO:0007669"/>
    <property type="project" value="InterPro"/>
</dbReference>
<dbReference type="PATRIC" id="fig|937777.3.peg.4231"/>
<dbReference type="CDD" id="cd02970">
    <property type="entry name" value="PRX_like2"/>
    <property type="match status" value="1"/>
</dbReference>
<evidence type="ECO:0000259" key="1">
    <source>
        <dbReference type="PROSITE" id="PS51352"/>
    </source>
</evidence>
<proteinExistence type="predicted"/>
<dbReference type="AlphaFoldDB" id="L0A930"/>
<dbReference type="InterPro" id="IPR000866">
    <property type="entry name" value="AhpC/TSA"/>
</dbReference>
<evidence type="ECO:0000313" key="2">
    <source>
        <dbReference type="EMBL" id="AFZ69565.1"/>
    </source>
</evidence>
<sequence length="180" mass="20063">MIQALMPRQPVPDLTVSLAQGGQWNLHAQSPEQFTMLVFYRGLHCPVCGRYLRDLDSKLSAFEERGVNVIALSSDPQERAEQATEHWKLTQLKLGYGLSLPDARRWGLYISSGRGKTSTGIEEPEGFSEPGVFLVRPDGTLYYASVQSMPFARPNFDDLLGAVDFAVQKNYPARGEVTQL</sequence>
<dbReference type="SUPFAM" id="SSF52833">
    <property type="entry name" value="Thioredoxin-like"/>
    <property type="match status" value="1"/>
</dbReference>
<feature type="domain" description="Thioredoxin" evidence="1">
    <location>
        <begin position="5"/>
        <end position="168"/>
    </location>
</feature>
<dbReference type="Proteomes" id="UP000010467">
    <property type="component" value="Plasmid pDEIPE01"/>
</dbReference>
<keyword evidence="2" id="KW-0614">Plasmid</keyword>
<dbReference type="InterPro" id="IPR036249">
    <property type="entry name" value="Thioredoxin-like_sf"/>
</dbReference>